<evidence type="ECO:0000256" key="4">
    <source>
        <dbReference type="ARBA" id="ARBA00014213"/>
    </source>
</evidence>
<feature type="transmembrane region" description="Helical" evidence="12">
    <location>
        <begin position="309"/>
        <end position="329"/>
    </location>
</feature>
<dbReference type="InterPro" id="IPR030922">
    <property type="entry name" value="LptF"/>
</dbReference>
<feature type="transmembrane region" description="Helical" evidence="12">
    <location>
        <begin position="72"/>
        <end position="93"/>
    </location>
</feature>
<reference evidence="13" key="1">
    <citation type="submission" date="2020-10" db="EMBL/GenBank/DDBJ databases">
        <authorList>
            <person name="Szabo G."/>
        </authorList>
    </citation>
    <scope>NUCLEOTIDE SEQUENCE</scope>
    <source>
        <strain evidence="13">PROFFT</strain>
    </source>
</reference>
<dbReference type="EMBL" id="LR890047">
    <property type="protein sequence ID" value="CAD6508934.1"/>
    <property type="molecule type" value="Genomic_DNA"/>
</dbReference>
<keyword evidence="6" id="KW-1003">Cell membrane</keyword>
<evidence type="ECO:0000313" key="13">
    <source>
        <dbReference type="EMBL" id="CAD6508934.1"/>
    </source>
</evidence>
<protein>
    <recommendedName>
        <fullName evidence="4">Lipopolysaccharide export system permease protein LptF</fullName>
    </recommendedName>
</protein>
<evidence type="ECO:0000256" key="9">
    <source>
        <dbReference type="ARBA" id="ARBA00022989"/>
    </source>
</evidence>
<evidence type="ECO:0000256" key="12">
    <source>
        <dbReference type="SAM" id="Phobius"/>
    </source>
</evidence>
<dbReference type="PANTHER" id="PTHR33529">
    <property type="entry name" value="SLR0882 PROTEIN-RELATED"/>
    <property type="match status" value="1"/>
</dbReference>
<feature type="transmembrane region" description="Helical" evidence="12">
    <location>
        <begin position="279"/>
        <end position="302"/>
    </location>
</feature>
<evidence type="ECO:0000256" key="8">
    <source>
        <dbReference type="ARBA" id="ARBA00022692"/>
    </source>
</evidence>
<dbReference type="InterPro" id="IPR005495">
    <property type="entry name" value="LptG/LptF_permease"/>
</dbReference>
<organism evidence="13 14">
    <name type="scientific">Candidatus Profftia tarda</name>
    <dbReference type="NCBI Taxonomy" id="1177216"/>
    <lineage>
        <taxon>Bacteria</taxon>
        <taxon>Pseudomonadati</taxon>
        <taxon>Pseudomonadota</taxon>
        <taxon>Gammaproteobacteria</taxon>
        <taxon>Enterobacterales</taxon>
        <taxon>Enterobacteriaceae</taxon>
        <taxon>Candidatus Profftia</taxon>
    </lineage>
</organism>
<dbReference type="Pfam" id="PF03739">
    <property type="entry name" value="LptF_LptG"/>
    <property type="match status" value="1"/>
</dbReference>
<comment type="subcellular location">
    <subcellularLocation>
        <location evidence="2">Cell inner membrane</location>
        <topology evidence="2">Multi-pass membrane protein</topology>
    </subcellularLocation>
</comment>
<sequence length="379" mass="42566">MFCKRKISTGEIIVIIIRYLVRETLKSQIAILCILLLIFFCQKMVRILGAAVEGEMPTNLVLSLLGLGLPELAQLILPLSLFLALLMTLTKLYNESEIVVMHACGLGKESLIKTAMLLACVTGFFALINAFWVCPWSSFYSAKVIAEAKANPGLASMVAGQFQTSKDGHYVLFIGDVQGKNFKDVFLAQIHPKNMQYPSIIVADTGHLEVLPDGAHKVFLDTSACYESTVLLRGFRITSFVDYEAIIGHQSVPLKPSNVEQASMKTLWNSKENDFRAEFHWRITLVFSVFVMALMVIGLIELNPRQGRVLNMLPVMLLYLIFFLIQRTQRSEAAAGKIDPLISLWIVNGFYLVLAIALNIWDTLPMRRIRARITRQGEY</sequence>
<gene>
    <name evidence="13" type="primary">lptF</name>
    <name evidence="13" type="ORF">PROFFT_A_02140</name>
</gene>
<name>A0A8E4EY62_9ENTR</name>
<feature type="transmembrane region" description="Helical" evidence="12">
    <location>
        <begin position="114"/>
        <end position="133"/>
    </location>
</feature>
<dbReference type="NCBIfam" id="TIGR04407">
    <property type="entry name" value="LptF_YjgP"/>
    <property type="match status" value="1"/>
</dbReference>
<feature type="transmembrane region" description="Helical" evidence="12">
    <location>
        <begin position="29"/>
        <end position="52"/>
    </location>
</feature>
<comment type="function">
    <text evidence="1">Part of the ABC transporter complex LptBFG involved in the translocation of lipopolysaccharide (LPS) from the inner membrane to the outer membrane.</text>
</comment>
<keyword evidence="14" id="KW-1185">Reference proteome</keyword>
<evidence type="ECO:0000256" key="6">
    <source>
        <dbReference type="ARBA" id="ARBA00022475"/>
    </source>
</evidence>
<dbReference type="Proteomes" id="UP000683585">
    <property type="component" value="Chromosome"/>
</dbReference>
<evidence type="ECO:0000256" key="11">
    <source>
        <dbReference type="ARBA" id="ARBA00026081"/>
    </source>
</evidence>
<keyword evidence="7" id="KW-0997">Cell inner membrane</keyword>
<dbReference type="GO" id="GO:0055085">
    <property type="term" value="P:transmembrane transport"/>
    <property type="evidence" value="ECO:0007669"/>
    <property type="project" value="InterPro"/>
</dbReference>
<dbReference type="GO" id="GO:0043190">
    <property type="term" value="C:ATP-binding cassette (ABC) transporter complex"/>
    <property type="evidence" value="ECO:0007669"/>
    <property type="project" value="InterPro"/>
</dbReference>
<feature type="transmembrane region" description="Helical" evidence="12">
    <location>
        <begin position="341"/>
        <end position="361"/>
    </location>
</feature>
<evidence type="ECO:0000313" key="14">
    <source>
        <dbReference type="Proteomes" id="UP000683585"/>
    </source>
</evidence>
<keyword evidence="5" id="KW-0813">Transport</keyword>
<dbReference type="KEGG" id="ptf:PROFFT_A_02140"/>
<evidence type="ECO:0000256" key="1">
    <source>
        <dbReference type="ARBA" id="ARBA00002265"/>
    </source>
</evidence>
<evidence type="ECO:0000256" key="10">
    <source>
        <dbReference type="ARBA" id="ARBA00023136"/>
    </source>
</evidence>
<dbReference type="AlphaFoldDB" id="A0A8E4EY62"/>
<comment type="subunit">
    <text evidence="11">Component of the lipopolysaccharide transport and assembly complex. The LptBFG transporter is composed of two ATP-binding proteins (LptB) and two transmembrane proteins (LptF and LptG).</text>
</comment>
<keyword evidence="8 12" id="KW-0812">Transmembrane</keyword>
<evidence type="ECO:0000256" key="5">
    <source>
        <dbReference type="ARBA" id="ARBA00022448"/>
    </source>
</evidence>
<comment type="similarity">
    <text evidence="3">Belongs to the LptF/LptG family.</text>
</comment>
<evidence type="ECO:0000256" key="2">
    <source>
        <dbReference type="ARBA" id="ARBA00004429"/>
    </source>
</evidence>
<proteinExistence type="inferred from homology"/>
<dbReference type="GO" id="GO:0015920">
    <property type="term" value="P:lipopolysaccharide transport"/>
    <property type="evidence" value="ECO:0007669"/>
    <property type="project" value="TreeGrafter"/>
</dbReference>
<evidence type="ECO:0000256" key="7">
    <source>
        <dbReference type="ARBA" id="ARBA00022519"/>
    </source>
</evidence>
<accession>A0A8E4EY62</accession>
<keyword evidence="9 12" id="KW-1133">Transmembrane helix</keyword>
<dbReference type="PANTHER" id="PTHR33529:SF7">
    <property type="entry name" value="LIPOPOLYSACCHARIDE EXPORT SYSTEM PERMEASE PROTEIN LPTF"/>
    <property type="match status" value="1"/>
</dbReference>
<keyword evidence="10 12" id="KW-0472">Membrane</keyword>
<evidence type="ECO:0000256" key="3">
    <source>
        <dbReference type="ARBA" id="ARBA00007725"/>
    </source>
</evidence>